<gene>
    <name evidence="3 5" type="primary">dnaX</name>
    <name evidence="5" type="ORF">COV01_02935</name>
</gene>
<sequence>MSHEVLYRKYRPQTFADVIGQEHIVSALEGAISSHAIGHAYLFCGSRGIGKTSIARIFARSIGTSDNDTYEIDAASNRGIDDVRALREAVLTLPFESRYKVYIIDEVHMLTKEAFNALLKTLEEPPKHVVFILATTEMDKLPETIVSRCQTFSFRRPTADILKNVITTVAKKEGLTLAPDAAELIALLGDGSFRDAHGTLEKVMSGAKSKKISREDVEQVTGSPRAEIVRTFIESLAKRDAEGALSAVVELKKHSSDPKLFLDLVTARARLILLTRIAPAIAKSHLADTALEDKEFIEKMAKDTDNAVGATFLRSILSAYDIVGATPISELPLELLVAEVTQQSK</sequence>
<keyword evidence="3" id="KW-0235">DNA replication</keyword>
<comment type="function">
    <text evidence="3">DNA polymerase III is a complex, multichain enzyme responsible for most of the replicative synthesis in bacteria. This DNA polymerase also exhibits 3' to 5' exonuclease activity.</text>
</comment>
<dbReference type="EMBL" id="PFEQ01000013">
    <property type="protein sequence ID" value="PJE74033.1"/>
    <property type="molecule type" value="Genomic_DNA"/>
</dbReference>
<dbReference type="EC" id="2.7.7.7" evidence="3"/>
<dbReference type="InterPro" id="IPR027417">
    <property type="entry name" value="P-loop_NTPase"/>
</dbReference>
<dbReference type="NCBIfam" id="TIGR01128">
    <property type="entry name" value="holA"/>
    <property type="match status" value="1"/>
</dbReference>
<comment type="similarity">
    <text evidence="3">Belongs to the DnaX/STICHEL family.</text>
</comment>
<dbReference type="SUPFAM" id="SSF52540">
    <property type="entry name" value="P-loop containing nucleoside triphosphate hydrolases"/>
    <property type="match status" value="1"/>
</dbReference>
<dbReference type="InterPro" id="IPR012763">
    <property type="entry name" value="DNA_pol_III_sug/sutau_N"/>
</dbReference>
<accession>A0A2M8LBP2</accession>
<comment type="subunit">
    <text evidence="3">DNA polymerase III contains a core (composed of alpha, epsilon and theta chains) that associates with a tau subunit. This core dimerizes to form the POLIII' complex. PolIII' associates with the gamma complex (composed of gamma, delta, delta', psi and chi chains) and with the beta chain to form the complete DNA polymerase III complex.</text>
</comment>
<keyword evidence="3" id="KW-0808">Transferase</keyword>
<dbReference type="PANTHER" id="PTHR11669">
    <property type="entry name" value="REPLICATION FACTOR C / DNA POLYMERASE III GAMMA-TAU SUBUNIT"/>
    <property type="match status" value="1"/>
</dbReference>
<evidence type="ECO:0000256" key="3">
    <source>
        <dbReference type="RuleBase" id="RU364063"/>
    </source>
</evidence>
<reference evidence="6" key="1">
    <citation type="submission" date="2017-09" db="EMBL/GenBank/DDBJ databases">
        <title>Depth-based differentiation of microbial function through sediment-hosted aquifers and enrichment of novel symbionts in the deep terrestrial subsurface.</title>
        <authorList>
            <person name="Probst A.J."/>
            <person name="Ladd B."/>
            <person name="Jarett J.K."/>
            <person name="Geller-Mcgrath D.E."/>
            <person name="Sieber C.M.K."/>
            <person name="Emerson J.B."/>
            <person name="Anantharaman K."/>
            <person name="Thomas B.C."/>
            <person name="Malmstrom R."/>
            <person name="Stieglmeier M."/>
            <person name="Klingl A."/>
            <person name="Woyke T."/>
            <person name="Ryan C.M."/>
            <person name="Banfield J.F."/>
        </authorList>
    </citation>
    <scope>NUCLEOTIDE SEQUENCE [LARGE SCALE GENOMIC DNA]</scope>
</reference>
<comment type="caution">
    <text evidence="5">The sequence shown here is derived from an EMBL/GenBank/DDBJ whole genome shotgun (WGS) entry which is preliminary data.</text>
</comment>
<evidence type="ECO:0000256" key="1">
    <source>
        <dbReference type="ARBA" id="ARBA00022932"/>
    </source>
</evidence>
<dbReference type="CDD" id="cd00009">
    <property type="entry name" value="AAA"/>
    <property type="match status" value="1"/>
</dbReference>
<dbReference type="Gene3D" id="3.40.50.300">
    <property type="entry name" value="P-loop containing nucleotide triphosphate hydrolases"/>
    <property type="match status" value="1"/>
</dbReference>
<feature type="domain" description="AAA+ ATPase" evidence="4">
    <location>
        <begin position="37"/>
        <end position="162"/>
    </location>
</feature>
<comment type="catalytic activity">
    <reaction evidence="2 3">
        <text>DNA(n) + a 2'-deoxyribonucleoside 5'-triphosphate = DNA(n+1) + diphosphate</text>
        <dbReference type="Rhea" id="RHEA:22508"/>
        <dbReference type="Rhea" id="RHEA-COMP:17339"/>
        <dbReference type="Rhea" id="RHEA-COMP:17340"/>
        <dbReference type="ChEBI" id="CHEBI:33019"/>
        <dbReference type="ChEBI" id="CHEBI:61560"/>
        <dbReference type="ChEBI" id="CHEBI:173112"/>
        <dbReference type="EC" id="2.7.7.7"/>
    </reaction>
</comment>
<keyword evidence="3" id="KW-0547">Nucleotide-binding</keyword>
<protein>
    <recommendedName>
        <fullName evidence="3">DNA polymerase III subunit gamma/tau</fullName>
        <ecNumber evidence="3">2.7.7.7</ecNumber>
    </recommendedName>
</protein>
<dbReference type="InterPro" id="IPR050238">
    <property type="entry name" value="DNA_Rep/Repair_Clamp_Loader"/>
</dbReference>
<dbReference type="Pfam" id="PF13177">
    <property type="entry name" value="DNA_pol3_delta2"/>
    <property type="match status" value="1"/>
</dbReference>
<evidence type="ECO:0000259" key="4">
    <source>
        <dbReference type="SMART" id="SM00382"/>
    </source>
</evidence>
<dbReference type="NCBIfam" id="TIGR02397">
    <property type="entry name" value="dnaX_nterm"/>
    <property type="match status" value="1"/>
</dbReference>
<dbReference type="Gene3D" id="1.10.8.60">
    <property type="match status" value="1"/>
</dbReference>
<keyword evidence="3" id="KW-0067">ATP-binding</keyword>
<keyword evidence="3" id="KW-0548">Nucleotidyltransferase</keyword>
<dbReference type="InterPro" id="IPR005790">
    <property type="entry name" value="DNA_polIII_delta"/>
</dbReference>
<evidence type="ECO:0000313" key="6">
    <source>
        <dbReference type="Proteomes" id="UP000228700"/>
    </source>
</evidence>
<dbReference type="InterPro" id="IPR003593">
    <property type="entry name" value="AAA+_ATPase"/>
</dbReference>
<dbReference type="Gene3D" id="1.20.272.10">
    <property type="match status" value="1"/>
</dbReference>
<dbReference type="Proteomes" id="UP000228700">
    <property type="component" value="Unassembled WGS sequence"/>
</dbReference>
<dbReference type="GO" id="GO:0009360">
    <property type="term" value="C:DNA polymerase III complex"/>
    <property type="evidence" value="ECO:0007669"/>
    <property type="project" value="InterPro"/>
</dbReference>
<dbReference type="GO" id="GO:0003887">
    <property type="term" value="F:DNA-directed DNA polymerase activity"/>
    <property type="evidence" value="ECO:0007669"/>
    <property type="project" value="UniProtKB-KW"/>
</dbReference>
<name>A0A2M8LBP2_9BACT</name>
<dbReference type="GO" id="GO:0003677">
    <property type="term" value="F:DNA binding"/>
    <property type="evidence" value="ECO:0007669"/>
    <property type="project" value="InterPro"/>
</dbReference>
<dbReference type="GO" id="GO:0006261">
    <property type="term" value="P:DNA-templated DNA replication"/>
    <property type="evidence" value="ECO:0007669"/>
    <property type="project" value="TreeGrafter"/>
</dbReference>
<dbReference type="GO" id="GO:0005524">
    <property type="term" value="F:ATP binding"/>
    <property type="evidence" value="ECO:0007669"/>
    <property type="project" value="UniProtKB-KW"/>
</dbReference>
<organism evidence="5 6">
    <name type="scientific">Candidatus Taylorbacteria bacterium CG10_big_fil_rev_8_21_14_0_10_41_48</name>
    <dbReference type="NCBI Taxonomy" id="1975024"/>
    <lineage>
        <taxon>Bacteria</taxon>
        <taxon>Candidatus Tayloriibacteriota</taxon>
    </lineage>
</organism>
<dbReference type="AlphaFoldDB" id="A0A2M8LBP2"/>
<proteinExistence type="inferred from homology"/>
<keyword evidence="1 3" id="KW-0239">DNA-directed DNA polymerase</keyword>
<dbReference type="PANTHER" id="PTHR11669:SF0">
    <property type="entry name" value="PROTEIN STICHEL-LIKE 2"/>
    <property type="match status" value="1"/>
</dbReference>
<evidence type="ECO:0000256" key="2">
    <source>
        <dbReference type="ARBA" id="ARBA00049244"/>
    </source>
</evidence>
<dbReference type="SMART" id="SM00382">
    <property type="entry name" value="AAA"/>
    <property type="match status" value="1"/>
</dbReference>
<evidence type="ECO:0000313" key="5">
    <source>
        <dbReference type="EMBL" id="PJE74033.1"/>
    </source>
</evidence>